<evidence type="ECO:0000313" key="3">
    <source>
        <dbReference type="EMBL" id="QIN82207.1"/>
    </source>
</evidence>
<name>A0A6G8Q7A9_9ACTN</name>
<keyword evidence="4" id="KW-1185">Reference proteome</keyword>
<dbReference type="GO" id="GO:0004040">
    <property type="term" value="F:amidase activity"/>
    <property type="evidence" value="ECO:0007669"/>
    <property type="project" value="InterPro"/>
</dbReference>
<dbReference type="AlphaFoldDB" id="A0A6G8Q7A9"/>
<dbReference type="Proteomes" id="UP000501452">
    <property type="component" value="Chromosome"/>
</dbReference>
<accession>A0A6G8Q7A9</accession>
<dbReference type="Gene3D" id="1.10.530.10">
    <property type="match status" value="1"/>
</dbReference>
<feature type="signal peptide" evidence="1">
    <location>
        <begin position="1"/>
        <end position="42"/>
    </location>
</feature>
<evidence type="ECO:0000256" key="1">
    <source>
        <dbReference type="SAM" id="SignalP"/>
    </source>
</evidence>
<feature type="chain" id="PRO_5026256776" description="Mannosyl-glycoprotein endo-beta-N-acetylglucosamidase-like domain-containing protein" evidence="1">
    <location>
        <begin position="43"/>
        <end position="217"/>
    </location>
</feature>
<evidence type="ECO:0000313" key="4">
    <source>
        <dbReference type="Proteomes" id="UP000501452"/>
    </source>
</evidence>
<proteinExistence type="predicted"/>
<protein>
    <recommendedName>
        <fullName evidence="2">Mannosyl-glycoprotein endo-beta-N-acetylglucosamidase-like domain-containing protein</fullName>
    </recommendedName>
</protein>
<dbReference type="EMBL" id="CP045119">
    <property type="protein sequence ID" value="QIN82207.1"/>
    <property type="molecule type" value="Genomic_DNA"/>
</dbReference>
<feature type="domain" description="Mannosyl-glycoprotein endo-beta-N-acetylglucosamidase-like" evidence="2">
    <location>
        <begin position="85"/>
        <end position="213"/>
    </location>
</feature>
<sequence length="217" mass="24094">MQYDWTGHAGDDSGFWRGKMKRIGLVLLAAFLALGLASHVQAETVQKAAMRDPGEILGGARHSQAKVERYARRMGSTRYIMRTIPIYYKLAPQRNIAPDVLVAQAMVETGYGRYGGDSKPWNMAGIKKGGNVGDAPRDFERPATPYAGVRMHVNHMAAYTGKSPIGKPHDRFYDARAAQKARGYWIRNIGQLGGGIWATDSTYDDKIRRILYGMSRA</sequence>
<reference evidence="3 4" key="1">
    <citation type="submission" date="2019-10" db="EMBL/GenBank/DDBJ databases">
        <title>Rubrobacter sp nov SCSIO 52090 isolated from a deep-sea sediment in the South China Sea.</title>
        <authorList>
            <person name="Chen R.W."/>
        </authorList>
    </citation>
    <scope>NUCLEOTIDE SEQUENCE [LARGE SCALE GENOMIC DNA]</scope>
    <source>
        <strain evidence="3 4">SCSIO 52909</strain>
    </source>
</reference>
<dbReference type="KEGG" id="rub:GBA63_05765"/>
<dbReference type="Pfam" id="PF01832">
    <property type="entry name" value="Glucosaminidase"/>
    <property type="match status" value="1"/>
</dbReference>
<keyword evidence="1" id="KW-0732">Signal</keyword>
<evidence type="ECO:0000259" key="2">
    <source>
        <dbReference type="Pfam" id="PF01832"/>
    </source>
</evidence>
<organism evidence="3 4">
    <name type="scientific">Rubrobacter tropicus</name>
    <dbReference type="NCBI Taxonomy" id="2653851"/>
    <lineage>
        <taxon>Bacteria</taxon>
        <taxon>Bacillati</taxon>
        <taxon>Actinomycetota</taxon>
        <taxon>Rubrobacteria</taxon>
        <taxon>Rubrobacterales</taxon>
        <taxon>Rubrobacteraceae</taxon>
        <taxon>Rubrobacter</taxon>
    </lineage>
</organism>
<dbReference type="InterPro" id="IPR002901">
    <property type="entry name" value="MGlyc_endo_b_GlcNAc-like_dom"/>
</dbReference>
<gene>
    <name evidence="3" type="ORF">GBA63_05765</name>
</gene>